<accession>A0A0P7B1S6</accession>
<evidence type="ECO:0000313" key="2">
    <source>
        <dbReference type="EMBL" id="KPM34649.1"/>
    </source>
</evidence>
<name>A0A0P7B1S6_9HYPO</name>
<feature type="compositionally biased region" description="Polar residues" evidence="1">
    <location>
        <begin position="32"/>
        <end position="48"/>
    </location>
</feature>
<reference evidence="2 3" key="1">
    <citation type="submission" date="2015-09" db="EMBL/GenBank/DDBJ databases">
        <title>Draft genome of a European isolate of the apple canker pathogen Neonectria ditissima.</title>
        <authorList>
            <person name="Gomez-Cortecero A."/>
            <person name="Harrison R.J."/>
            <person name="Armitage A.D."/>
        </authorList>
    </citation>
    <scope>NUCLEOTIDE SEQUENCE [LARGE SCALE GENOMIC DNA]</scope>
    <source>
        <strain evidence="2 3">R09/05</strain>
    </source>
</reference>
<organism evidence="2 3">
    <name type="scientific">Neonectria ditissima</name>
    <dbReference type="NCBI Taxonomy" id="78410"/>
    <lineage>
        <taxon>Eukaryota</taxon>
        <taxon>Fungi</taxon>
        <taxon>Dikarya</taxon>
        <taxon>Ascomycota</taxon>
        <taxon>Pezizomycotina</taxon>
        <taxon>Sordariomycetes</taxon>
        <taxon>Hypocreomycetidae</taxon>
        <taxon>Hypocreales</taxon>
        <taxon>Nectriaceae</taxon>
        <taxon>Neonectria</taxon>
    </lineage>
</organism>
<dbReference type="Proteomes" id="UP000050424">
    <property type="component" value="Unassembled WGS sequence"/>
</dbReference>
<keyword evidence="3" id="KW-1185">Reference proteome</keyword>
<dbReference type="EMBL" id="LKCW01000315">
    <property type="protein sequence ID" value="KPM34649.1"/>
    <property type="molecule type" value="Genomic_DNA"/>
</dbReference>
<evidence type="ECO:0000313" key="3">
    <source>
        <dbReference type="Proteomes" id="UP000050424"/>
    </source>
</evidence>
<sequence>MTNAGNDKSVDYAQDYDGVVEQAVPVPVGPSITPSATTTNRTISSGNHTRQDREERKRRREKAAREEEEKEKEKEEKEAKGKGQQ</sequence>
<comment type="caution">
    <text evidence="2">The sequence shown here is derived from an EMBL/GenBank/DDBJ whole genome shotgun (WGS) entry which is preliminary data.</text>
</comment>
<dbReference type="AlphaFoldDB" id="A0A0P7B1S6"/>
<feature type="region of interest" description="Disordered" evidence="1">
    <location>
        <begin position="21"/>
        <end position="85"/>
    </location>
</feature>
<protein>
    <submittedName>
        <fullName evidence="2">Uncharacterized protein</fullName>
    </submittedName>
</protein>
<proteinExistence type="predicted"/>
<gene>
    <name evidence="2" type="ORF">AK830_g11927</name>
</gene>
<feature type="compositionally biased region" description="Basic and acidic residues" evidence="1">
    <location>
        <begin position="63"/>
        <end position="85"/>
    </location>
</feature>
<evidence type="ECO:0000256" key="1">
    <source>
        <dbReference type="SAM" id="MobiDB-lite"/>
    </source>
</evidence>